<dbReference type="EMBL" id="JANFZH010000010">
    <property type="protein sequence ID" value="MCQ4839440.1"/>
    <property type="molecule type" value="Genomic_DNA"/>
</dbReference>
<dbReference type="PANTHER" id="PTHR43744:SF9">
    <property type="entry name" value="POLYGALACTURONAN_RHAMNOGALACTURONAN TRANSPORT SYSTEM PERMEASE PROTEIN YTCP"/>
    <property type="match status" value="1"/>
</dbReference>
<feature type="transmembrane region" description="Helical" evidence="7">
    <location>
        <begin position="110"/>
        <end position="133"/>
    </location>
</feature>
<keyword evidence="10" id="KW-1185">Reference proteome</keyword>
<evidence type="ECO:0000256" key="3">
    <source>
        <dbReference type="ARBA" id="ARBA00022475"/>
    </source>
</evidence>
<reference evidence="9 10" key="1">
    <citation type="submission" date="2022-06" db="EMBL/GenBank/DDBJ databases">
        <title>Isolation of gut microbiota from human fecal samples.</title>
        <authorList>
            <person name="Pamer E.G."/>
            <person name="Barat B."/>
            <person name="Waligurski E."/>
            <person name="Medina S."/>
            <person name="Paddock L."/>
            <person name="Mostad J."/>
        </authorList>
    </citation>
    <scope>NUCLEOTIDE SEQUENCE [LARGE SCALE GENOMIC DNA]</scope>
    <source>
        <strain evidence="9 10">DFI.9.73</strain>
    </source>
</reference>
<accession>A0ABT1RXN0</accession>
<dbReference type="GeneID" id="90532710"/>
<name>A0ABT1RXN0_9FIRM</name>
<dbReference type="InterPro" id="IPR000515">
    <property type="entry name" value="MetI-like"/>
</dbReference>
<feature type="transmembrane region" description="Helical" evidence="7">
    <location>
        <begin position="77"/>
        <end position="98"/>
    </location>
</feature>
<evidence type="ECO:0000256" key="7">
    <source>
        <dbReference type="RuleBase" id="RU363032"/>
    </source>
</evidence>
<proteinExistence type="inferred from homology"/>
<evidence type="ECO:0000256" key="5">
    <source>
        <dbReference type="ARBA" id="ARBA00022989"/>
    </source>
</evidence>
<feature type="domain" description="ABC transmembrane type-1" evidence="8">
    <location>
        <begin position="73"/>
        <end position="281"/>
    </location>
</feature>
<keyword evidence="5 7" id="KW-1133">Transmembrane helix</keyword>
<dbReference type="SUPFAM" id="SSF161098">
    <property type="entry name" value="MetI-like"/>
    <property type="match status" value="1"/>
</dbReference>
<evidence type="ECO:0000256" key="6">
    <source>
        <dbReference type="ARBA" id="ARBA00023136"/>
    </source>
</evidence>
<dbReference type="PANTHER" id="PTHR43744">
    <property type="entry name" value="ABC TRANSPORTER PERMEASE PROTEIN MG189-RELATED-RELATED"/>
    <property type="match status" value="1"/>
</dbReference>
<comment type="caution">
    <text evidence="9">The sequence shown here is derived from an EMBL/GenBank/DDBJ whole genome shotgun (WGS) entry which is preliminary data.</text>
</comment>
<evidence type="ECO:0000256" key="1">
    <source>
        <dbReference type="ARBA" id="ARBA00004651"/>
    </source>
</evidence>
<evidence type="ECO:0000313" key="10">
    <source>
        <dbReference type="Proteomes" id="UP001524473"/>
    </source>
</evidence>
<feature type="transmembrane region" description="Helical" evidence="7">
    <location>
        <begin position="7"/>
        <end position="30"/>
    </location>
</feature>
<comment type="similarity">
    <text evidence="7">Belongs to the binding-protein-dependent transport system permease family.</text>
</comment>
<feature type="transmembrane region" description="Helical" evidence="7">
    <location>
        <begin position="181"/>
        <end position="203"/>
    </location>
</feature>
<evidence type="ECO:0000259" key="8">
    <source>
        <dbReference type="PROSITE" id="PS50928"/>
    </source>
</evidence>
<keyword evidence="3" id="KW-1003">Cell membrane</keyword>
<dbReference type="RefSeq" id="WP_066864810.1">
    <property type="nucleotide sequence ID" value="NZ_CABKVV010000014.1"/>
</dbReference>
<keyword evidence="2 7" id="KW-0813">Transport</keyword>
<comment type="subcellular location">
    <subcellularLocation>
        <location evidence="1 7">Cell membrane</location>
        <topology evidence="1 7">Multi-pass membrane protein</topology>
    </subcellularLocation>
</comment>
<evidence type="ECO:0000313" key="9">
    <source>
        <dbReference type="EMBL" id="MCQ4839440.1"/>
    </source>
</evidence>
<keyword evidence="6 7" id="KW-0472">Membrane</keyword>
<evidence type="ECO:0000256" key="2">
    <source>
        <dbReference type="ARBA" id="ARBA00022448"/>
    </source>
</evidence>
<dbReference type="CDD" id="cd06261">
    <property type="entry name" value="TM_PBP2"/>
    <property type="match status" value="1"/>
</dbReference>
<feature type="transmembrane region" description="Helical" evidence="7">
    <location>
        <begin position="139"/>
        <end position="160"/>
    </location>
</feature>
<keyword evidence="4 7" id="KW-0812">Transmembrane</keyword>
<dbReference type="InterPro" id="IPR035906">
    <property type="entry name" value="MetI-like_sf"/>
</dbReference>
<evidence type="ECO:0000256" key="4">
    <source>
        <dbReference type="ARBA" id="ARBA00022692"/>
    </source>
</evidence>
<organism evidence="9 10">
    <name type="scientific">Neglectibacter timonensis</name>
    <dbReference type="NCBI Taxonomy" id="1776382"/>
    <lineage>
        <taxon>Bacteria</taxon>
        <taxon>Bacillati</taxon>
        <taxon>Bacillota</taxon>
        <taxon>Clostridia</taxon>
        <taxon>Eubacteriales</taxon>
        <taxon>Oscillospiraceae</taxon>
        <taxon>Neglectibacter</taxon>
    </lineage>
</organism>
<dbReference type="PROSITE" id="PS50928">
    <property type="entry name" value="ABC_TM1"/>
    <property type="match status" value="1"/>
</dbReference>
<protein>
    <submittedName>
        <fullName evidence="9">Carbohydrate ABC transporter permease</fullName>
    </submittedName>
</protein>
<dbReference type="Proteomes" id="UP001524473">
    <property type="component" value="Unassembled WGS sequence"/>
</dbReference>
<dbReference type="Pfam" id="PF00528">
    <property type="entry name" value="BPD_transp_1"/>
    <property type="match status" value="1"/>
</dbReference>
<dbReference type="Gene3D" id="1.10.3720.10">
    <property type="entry name" value="MetI-like"/>
    <property type="match status" value="1"/>
</dbReference>
<sequence length="296" mass="33298">MKKTREDFALSAVIAVVMTVVVVLTLYPFLNILAISLNDARDATAGGISLWPRKFSLDSYRTVFGYENLYRALGVSVLRTVIGSFLTLAVTSMCAYALTKKNLVGYRFFYLFFVTSMFISGGLIPTFLLYQQLGIYNTFWVYILPGAFSAYYMILFRTYIIQLPKGLEEAAFLDGAGEWAVYFRIVLPMSTPMLATVGLFVAVAQWSAWQDTLYYVTNPNLESLQFVLMKVLRQAEATAIAKQAKSTMMRQMRTVNITPDSIKMAITIVATLPILLVYPFLQKYFVKGMVLGAVKE</sequence>
<gene>
    <name evidence="9" type="ORF">NE695_05855</name>
</gene>
<feature type="transmembrane region" description="Helical" evidence="7">
    <location>
        <begin position="262"/>
        <end position="281"/>
    </location>
</feature>